<dbReference type="Proteomes" id="UP001156702">
    <property type="component" value="Unassembled WGS sequence"/>
</dbReference>
<keyword evidence="2" id="KW-1185">Reference proteome</keyword>
<accession>A0ABQ5ZCE3</accession>
<proteinExistence type="predicted"/>
<gene>
    <name evidence="1" type="ORF">GCM10007923_04210</name>
</gene>
<protein>
    <submittedName>
        <fullName evidence="1">Uncharacterized protein</fullName>
    </submittedName>
</protein>
<evidence type="ECO:0000313" key="1">
    <source>
        <dbReference type="EMBL" id="GLR49216.1"/>
    </source>
</evidence>
<comment type="caution">
    <text evidence="1">The sequence shown here is derived from an EMBL/GenBank/DDBJ whole genome shotgun (WGS) entry which is preliminary data.</text>
</comment>
<name>A0ABQ5ZCE3_9HYPH</name>
<organism evidence="1 2">
    <name type="scientific">Shinella yambaruensis</name>
    <dbReference type="NCBI Taxonomy" id="415996"/>
    <lineage>
        <taxon>Bacteria</taxon>
        <taxon>Pseudomonadati</taxon>
        <taxon>Pseudomonadota</taxon>
        <taxon>Alphaproteobacteria</taxon>
        <taxon>Hyphomicrobiales</taxon>
        <taxon>Rhizobiaceae</taxon>
        <taxon>Shinella</taxon>
    </lineage>
</organism>
<evidence type="ECO:0000313" key="2">
    <source>
        <dbReference type="Proteomes" id="UP001156702"/>
    </source>
</evidence>
<reference evidence="2" key="1">
    <citation type="journal article" date="2019" name="Int. J. Syst. Evol. Microbiol.">
        <title>The Global Catalogue of Microorganisms (GCM) 10K type strain sequencing project: providing services to taxonomists for standard genome sequencing and annotation.</title>
        <authorList>
            <consortium name="The Broad Institute Genomics Platform"/>
            <consortium name="The Broad Institute Genome Sequencing Center for Infectious Disease"/>
            <person name="Wu L."/>
            <person name="Ma J."/>
        </authorList>
    </citation>
    <scope>NUCLEOTIDE SEQUENCE [LARGE SCALE GENOMIC DNA]</scope>
    <source>
        <strain evidence="2">NBRC 102122</strain>
    </source>
</reference>
<sequence>MGKQMTDPLSKLPLFATDREIAIAVVGKERASMYVKAAIPILERHGFPKIDPLHDGRPVLLVRRFYNGYLGITAGFQVARPDGEDKLGEWKGRRQRRNERKPQLGLNTRCLGALRYMVEHPDVRTSAEIPGATDFTLQELAAKGAVKEGRKDAQGDRTWTVTDAGQEEMARVNDWHGGKRRL</sequence>
<dbReference type="EMBL" id="BSOP01000004">
    <property type="protein sequence ID" value="GLR49216.1"/>
    <property type="molecule type" value="Genomic_DNA"/>
</dbReference>